<keyword evidence="2" id="KW-1003">Cell membrane</keyword>
<name>A0A7Y9S213_9ACTN</name>
<dbReference type="Gene3D" id="1.20.1250.20">
    <property type="entry name" value="MFS general substrate transporter like domains"/>
    <property type="match status" value="2"/>
</dbReference>
<dbReference type="Proteomes" id="UP000540656">
    <property type="component" value="Unassembled WGS sequence"/>
</dbReference>
<feature type="transmembrane region" description="Helical" evidence="7">
    <location>
        <begin position="322"/>
        <end position="343"/>
    </location>
</feature>
<evidence type="ECO:0000256" key="4">
    <source>
        <dbReference type="ARBA" id="ARBA00022989"/>
    </source>
</evidence>
<feature type="transmembrane region" description="Helical" evidence="7">
    <location>
        <begin position="379"/>
        <end position="402"/>
    </location>
</feature>
<organism evidence="9 10">
    <name type="scientific">Nocardioides daedukensis</name>
    <dbReference type="NCBI Taxonomy" id="634462"/>
    <lineage>
        <taxon>Bacteria</taxon>
        <taxon>Bacillati</taxon>
        <taxon>Actinomycetota</taxon>
        <taxon>Actinomycetes</taxon>
        <taxon>Propionibacteriales</taxon>
        <taxon>Nocardioidaceae</taxon>
        <taxon>Nocardioides</taxon>
    </lineage>
</organism>
<feature type="transmembrane region" description="Helical" evidence="7">
    <location>
        <begin position="408"/>
        <end position="428"/>
    </location>
</feature>
<dbReference type="CDD" id="cd17370">
    <property type="entry name" value="MFS_MJ1317_like"/>
    <property type="match status" value="1"/>
</dbReference>
<evidence type="ECO:0000256" key="2">
    <source>
        <dbReference type="ARBA" id="ARBA00022475"/>
    </source>
</evidence>
<evidence type="ECO:0000256" key="6">
    <source>
        <dbReference type="SAM" id="MobiDB-lite"/>
    </source>
</evidence>
<evidence type="ECO:0000313" key="9">
    <source>
        <dbReference type="EMBL" id="NYG58653.1"/>
    </source>
</evidence>
<dbReference type="InterPro" id="IPR020846">
    <property type="entry name" value="MFS_dom"/>
</dbReference>
<evidence type="ECO:0000256" key="1">
    <source>
        <dbReference type="ARBA" id="ARBA00004651"/>
    </source>
</evidence>
<sequence length="435" mass="44507">MTPISPDSSASSSATPTATPTNGAPWTPWRTVMAFGVVSLAADMVYEGMRSMAGPFLGTLGASALTVGIITGAGEAIALVLRLVTGPMADRSGRYWSLTFWGYALTAICVPLLAITPFLGVAGLATASTLILLERTGKAVRSPSKSALLAGVAKKVGRGRGFAVHKAMDQIGAFAGPLLMAGVAALTGRLWLAFAVLAIPGVISLLVLGQLKRRTTLGEAVEEVAVQEVASSGVADSGAAGSGVPDVREPRPPLPRAFHAFATSCALGTLGLMTFGVISFHLVEADLVTLAWVPVVYAMAMAIEAVAALLTGVAYDAWHAKVLYVLPVLIAFVPVLAFGGSLWLVLVGVAIWGLATGIQDSTVKALVADLVPARSLGTAYGVFASFQGVAALAGGVLAGGLYSSNLPLLVGIVAGLQVISLALLVLTLRIRRLVR</sequence>
<feature type="domain" description="Major facilitator superfamily (MFS) profile" evidence="8">
    <location>
        <begin position="29"/>
        <end position="432"/>
    </location>
</feature>
<keyword evidence="4 7" id="KW-1133">Transmembrane helix</keyword>
<gene>
    <name evidence="9" type="ORF">BJ980_001576</name>
</gene>
<accession>A0A7Y9S213</accession>
<dbReference type="PANTHER" id="PTHR42688">
    <property type="entry name" value="CONSERVED PROTEIN"/>
    <property type="match status" value="1"/>
</dbReference>
<reference evidence="9 10" key="1">
    <citation type="submission" date="2020-07" db="EMBL/GenBank/DDBJ databases">
        <title>Sequencing the genomes of 1000 actinobacteria strains.</title>
        <authorList>
            <person name="Klenk H.-P."/>
        </authorList>
    </citation>
    <scope>NUCLEOTIDE SEQUENCE [LARGE SCALE GENOMIC DNA]</scope>
    <source>
        <strain evidence="9 10">DSM 23819</strain>
    </source>
</reference>
<evidence type="ECO:0000256" key="3">
    <source>
        <dbReference type="ARBA" id="ARBA00022692"/>
    </source>
</evidence>
<dbReference type="PROSITE" id="PS50850">
    <property type="entry name" value="MFS"/>
    <property type="match status" value="1"/>
</dbReference>
<dbReference type="AlphaFoldDB" id="A0A7Y9S213"/>
<feature type="region of interest" description="Disordered" evidence="6">
    <location>
        <begin position="1"/>
        <end position="23"/>
    </location>
</feature>
<dbReference type="RefSeq" id="WP_343047735.1">
    <property type="nucleotide sequence ID" value="NZ_JACCAA010000001.1"/>
</dbReference>
<comment type="subcellular location">
    <subcellularLocation>
        <location evidence="1">Cell membrane</location>
        <topology evidence="1">Multi-pass membrane protein</topology>
    </subcellularLocation>
</comment>
<dbReference type="GO" id="GO:0022857">
    <property type="term" value="F:transmembrane transporter activity"/>
    <property type="evidence" value="ECO:0007669"/>
    <property type="project" value="InterPro"/>
</dbReference>
<evidence type="ECO:0000256" key="5">
    <source>
        <dbReference type="ARBA" id="ARBA00023136"/>
    </source>
</evidence>
<feature type="transmembrane region" description="Helical" evidence="7">
    <location>
        <begin position="258"/>
        <end position="283"/>
    </location>
</feature>
<feature type="transmembrane region" description="Helical" evidence="7">
    <location>
        <begin position="190"/>
        <end position="208"/>
    </location>
</feature>
<comment type="caution">
    <text evidence="9">The sequence shown here is derived from an EMBL/GenBank/DDBJ whole genome shotgun (WGS) entry which is preliminary data.</text>
</comment>
<feature type="transmembrane region" description="Helical" evidence="7">
    <location>
        <begin position="295"/>
        <end position="315"/>
    </location>
</feature>
<dbReference type="EMBL" id="JACCAA010000001">
    <property type="protein sequence ID" value="NYG58653.1"/>
    <property type="molecule type" value="Genomic_DNA"/>
</dbReference>
<dbReference type="InterPro" id="IPR052425">
    <property type="entry name" value="Uncharacterized_MFS-type"/>
</dbReference>
<feature type="transmembrane region" description="Helical" evidence="7">
    <location>
        <begin position="100"/>
        <end position="133"/>
    </location>
</feature>
<keyword evidence="5 7" id="KW-0472">Membrane</keyword>
<evidence type="ECO:0000313" key="10">
    <source>
        <dbReference type="Proteomes" id="UP000540656"/>
    </source>
</evidence>
<dbReference type="InterPro" id="IPR036259">
    <property type="entry name" value="MFS_trans_sf"/>
</dbReference>
<keyword evidence="3 7" id="KW-0812">Transmembrane</keyword>
<keyword evidence="10" id="KW-1185">Reference proteome</keyword>
<dbReference type="PANTHER" id="PTHR42688:SF1">
    <property type="entry name" value="BLR5212 PROTEIN"/>
    <property type="match status" value="1"/>
</dbReference>
<feature type="transmembrane region" description="Helical" evidence="7">
    <location>
        <begin position="58"/>
        <end position="80"/>
    </location>
</feature>
<evidence type="ECO:0000259" key="8">
    <source>
        <dbReference type="PROSITE" id="PS50850"/>
    </source>
</evidence>
<protein>
    <submittedName>
        <fullName evidence="9">MFS family permease</fullName>
    </submittedName>
</protein>
<dbReference type="SUPFAM" id="SSF103473">
    <property type="entry name" value="MFS general substrate transporter"/>
    <property type="match status" value="1"/>
</dbReference>
<feature type="transmembrane region" description="Helical" evidence="7">
    <location>
        <begin position="349"/>
        <end position="367"/>
    </location>
</feature>
<dbReference type="Pfam" id="PF07690">
    <property type="entry name" value="MFS_1"/>
    <property type="match status" value="1"/>
</dbReference>
<dbReference type="GO" id="GO:0005886">
    <property type="term" value="C:plasma membrane"/>
    <property type="evidence" value="ECO:0007669"/>
    <property type="project" value="UniProtKB-SubCell"/>
</dbReference>
<dbReference type="InterPro" id="IPR011701">
    <property type="entry name" value="MFS"/>
</dbReference>
<evidence type="ECO:0000256" key="7">
    <source>
        <dbReference type="SAM" id="Phobius"/>
    </source>
</evidence>
<proteinExistence type="predicted"/>